<evidence type="ECO:0000259" key="2">
    <source>
        <dbReference type="PROSITE" id="PS51781"/>
    </source>
</evidence>
<dbReference type="SMART" id="SM00287">
    <property type="entry name" value="SH3b"/>
    <property type="match status" value="1"/>
</dbReference>
<gene>
    <name evidence="3" type="ORF">ACFSKK_15250</name>
</gene>
<dbReference type="Gene3D" id="2.30.30.40">
    <property type="entry name" value="SH3 Domains"/>
    <property type="match status" value="1"/>
</dbReference>
<dbReference type="Pfam" id="PF08239">
    <property type="entry name" value="SH3_3"/>
    <property type="match status" value="1"/>
</dbReference>
<name>A0ABW5BZN4_9BACI</name>
<keyword evidence="1" id="KW-0812">Transmembrane</keyword>
<dbReference type="RefSeq" id="WP_247346591.1">
    <property type="nucleotide sequence ID" value="NZ_CP095550.1"/>
</dbReference>
<organism evidence="3 4">
    <name type="scientific">Metabacillus endolithicus</name>
    <dbReference type="NCBI Taxonomy" id="1535204"/>
    <lineage>
        <taxon>Bacteria</taxon>
        <taxon>Bacillati</taxon>
        <taxon>Bacillota</taxon>
        <taxon>Bacilli</taxon>
        <taxon>Bacillales</taxon>
        <taxon>Bacillaceae</taxon>
        <taxon>Metabacillus</taxon>
    </lineage>
</organism>
<keyword evidence="1" id="KW-1133">Transmembrane helix</keyword>
<keyword evidence="1" id="KW-0472">Membrane</keyword>
<feature type="transmembrane region" description="Helical" evidence="1">
    <location>
        <begin position="118"/>
        <end position="138"/>
    </location>
</feature>
<feature type="domain" description="SH3b" evidence="2">
    <location>
        <begin position="183"/>
        <end position="261"/>
    </location>
</feature>
<feature type="transmembrane region" description="Helical" evidence="1">
    <location>
        <begin position="20"/>
        <end position="39"/>
    </location>
</feature>
<dbReference type="InterPro" id="IPR003646">
    <property type="entry name" value="SH3-like_bac-type"/>
</dbReference>
<dbReference type="Proteomes" id="UP001597318">
    <property type="component" value="Unassembled WGS sequence"/>
</dbReference>
<accession>A0ABW5BZN4</accession>
<dbReference type="PROSITE" id="PS51781">
    <property type="entry name" value="SH3B"/>
    <property type="match status" value="1"/>
</dbReference>
<dbReference type="EMBL" id="JBHUIK010000003">
    <property type="protein sequence ID" value="MFD2215045.1"/>
    <property type="molecule type" value="Genomic_DNA"/>
</dbReference>
<comment type="caution">
    <text evidence="3">The sequence shown here is derived from an EMBL/GenBank/DDBJ whole genome shotgun (WGS) entry which is preliminary data.</text>
</comment>
<evidence type="ECO:0000256" key="1">
    <source>
        <dbReference type="SAM" id="Phobius"/>
    </source>
</evidence>
<keyword evidence="4" id="KW-1185">Reference proteome</keyword>
<sequence length="261" mass="29586">MESIMNQVFWLWVPLALLPIWLRIGLTVFLVILVARPIIIRLTPKLIQWTAILLTKVVELLSYPVMVGFHRYLAKQRENGSYHIPVWIEGSEEVFALIIKGLTKVSDLSRKRKRNSILANRIVRTVAIMSAILLPLAVVNNPTASYSETWHRFDNWVTTEKVEKELGFQLSDTQNKILGGVNQATAKINPIEFVLTKDFKEGGNIRSTPSLKGKIVGNFSTGEVVTYLGEEEYDETGIRWLKVETPTGKIGWVSSRIVVKK</sequence>
<proteinExistence type="predicted"/>
<protein>
    <submittedName>
        <fullName evidence="3">SH3 domain-containing protein</fullName>
    </submittedName>
</protein>
<evidence type="ECO:0000313" key="4">
    <source>
        <dbReference type="Proteomes" id="UP001597318"/>
    </source>
</evidence>
<evidence type="ECO:0000313" key="3">
    <source>
        <dbReference type="EMBL" id="MFD2215045.1"/>
    </source>
</evidence>
<reference evidence="4" key="1">
    <citation type="journal article" date="2019" name="Int. J. Syst. Evol. Microbiol.">
        <title>The Global Catalogue of Microorganisms (GCM) 10K type strain sequencing project: providing services to taxonomists for standard genome sequencing and annotation.</title>
        <authorList>
            <consortium name="The Broad Institute Genomics Platform"/>
            <consortium name="The Broad Institute Genome Sequencing Center for Infectious Disease"/>
            <person name="Wu L."/>
            <person name="Ma J."/>
        </authorList>
    </citation>
    <scope>NUCLEOTIDE SEQUENCE [LARGE SCALE GENOMIC DNA]</scope>
    <source>
        <strain evidence="4">CGMCC 1.15474</strain>
    </source>
</reference>